<organism evidence="1 2">
    <name type="scientific">Botrytis porri</name>
    <dbReference type="NCBI Taxonomy" id="87229"/>
    <lineage>
        <taxon>Eukaryota</taxon>
        <taxon>Fungi</taxon>
        <taxon>Dikarya</taxon>
        <taxon>Ascomycota</taxon>
        <taxon>Pezizomycotina</taxon>
        <taxon>Leotiomycetes</taxon>
        <taxon>Helotiales</taxon>
        <taxon>Sclerotiniaceae</taxon>
        <taxon>Botrytis</taxon>
    </lineage>
</organism>
<protein>
    <submittedName>
        <fullName evidence="1">Uncharacterized protein</fullName>
    </submittedName>
</protein>
<keyword evidence="2" id="KW-1185">Reference proteome</keyword>
<evidence type="ECO:0000313" key="1">
    <source>
        <dbReference type="EMBL" id="TGO90746.1"/>
    </source>
</evidence>
<evidence type="ECO:0000313" key="2">
    <source>
        <dbReference type="Proteomes" id="UP000297280"/>
    </source>
</evidence>
<comment type="caution">
    <text evidence="1">The sequence shown here is derived from an EMBL/GenBank/DDBJ whole genome shotgun (WGS) entry which is preliminary data.</text>
</comment>
<reference evidence="1 2" key="1">
    <citation type="submission" date="2017-12" db="EMBL/GenBank/DDBJ databases">
        <title>Comparative genomics of Botrytis spp.</title>
        <authorList>
            <person name="Valero-Jimenez C.A."/>
            <person name="Tapia P."/>
            <person name="Veloso J."/>
            <person name="Silva-Moreno E."/>
            <person name="Staats M."/>
            <person name="Valdes J.H."/>
            <person name="Van Kan J.A.L."/>
        </authorList>
    </citation>
    <scope>NUCLEOTIDE SEQUENCE [LARGE SCALE GENOMIC DNA]</scope>
    <source>
        <strain evidence="1 2">MUCL3349</strain>
    </source>
</reference>
<dbReference type="Proteomes" id="UP000297280">
    <property type="component" value="Unassembled WGS sequence"/>
</dbReference>
<accession>A0A4Z1L204</accession>
<proteinExistence type="predicted"/>
<dbReference type="EMBL" id="PQXO01000052">
    <property type="protein sequence ID" value="TGO90746.1"/>
    <property type="molecule type" value="Genomic_DNA"/>
</dbReference>
<name>A0A4Z1L204_9HELO</name>
<sequence length="62" mass="7090">MLAYLLPSRPTRRLDEARRFRFTMSKLTPQKQLGQFDMDYAGDSGYSYAGVLALCHDDVMGK</sequence>
<dbReference type="AlphaFoldDB" id="A0A4Z1L204"/>
<gene>
    <name evidence="1" type="ORF">BPOR_0052g00090</name>
</gene>